<dbReference type="PANTHER" id="PTHR24421:SF10">
    <property type="entry name" value="NITRATE_NITRITE SENSOR PROTEIN NARQ"/>
    <property type="match status" value="1"/>
</dbReference>
<evidence type="ECO:0000256" key="6">
    <source>
        <dbReference type="ARBA" id="ARBA00022777"/>
    </source>
</evidence>
<evidence type="ECO:0000256" key="8">
    <source>
        <dbReference type="ARBA" id="ARBA00023012"/>
    </source>
</evidence>
<evidence type="ECO:0000313" key="12">
    <source>
        <dbReference type="EMBL" id="QBD80972.1"/>
    </source>
</evidence>
<keyword evidence="6 12" id="KW-0418">Kinase</keyword>
<dbReference type="InterPro" id="IPR036890">
    <property type="entry name" value="HATPase_C_sf"/>
</dbReference>
<feature type="transmembrane region" description="Helical" evidence="9">
    <location>
        <begin position="20"/>
        <end position="46"/>
    </location>
</feature>
<dbReference type="AlphaFoldDB" id="A0A4P6JZP6"/>
<feature type="transmembrane region" description="Helical" evidence="9">
    <location>
        <begin position="129"/>
        <end position="147"/>
    </location>
</feature>
<evidence type="ECO:0000256" key="9">
    <source>
        <dbReference type="SAM" id="Phobius"/>
    </source>
</evidence>
<dbReference type="RefSeq" id="WP_129892034.1">
    <property type="nucleotide sequence ID" value="NZ_CP035758.1"/>
</dbReference>
<keyword evidence="9" id="KW-0472">Membrane</keyword>
<evidence type="ECO:0000256" key="7">
    <source>
        <dbReference type="ARBA" id="ARBA00022840"/>
    </source>
</evidence>
<keyword evidence="9" id="KW-0812">Transmembrane</keyword>
<dbReference type="InterPro" id="IPR011712">
    <property type="entry name" value="Sig_transdc_His_kin_sub3_dim/P"/>
</dbReference>
<proteinExistence type="predicted"/>
<keyword evidence="4" id="KW-0808">Transferase</keyword>
<evidence type="ECO:0000259" key="11">
    <source>
        <dbReference type="Pfam" id="PF07730"/>
    </source>
</evidence>
<keyword evidence="9" id="KW-1133">Transmembrane helix</keyword>
<dbReference type="PANTHER" id="PTHR24421">
    <property type="entry name" value="NITRATE/NITRITE SENSOR PROTEIN NARX-RELATED"/>
    <property type="match status" value="1"/>
</dbReference>
<sequence length="432" mass="48854">MVIAMQKEQILQNRMLSSRFWSFIFPPSTLGTSILCLLALIVGLAWLLAHALWLSIFLYCAAILALLFLDRIEYWRYGQKEQTPRRAALVLLALRLLCSAIAVLCAPEFALILYLVQPFFALSYFGRKAAYATVCVISVLYLLEIWLDPRADHRLLAIFLEGYIFVLACIGCVVMIRNVALEMESRQREQASRLQAEALLEEVQESRRQLQIYARQVADLATLEERNRIAREIHDSLGHSLIAITLQLEKALAYHTVAPEESQQAMSDARQVARSALQDVRHSVRALRSAEERFSCVRGVETLVEQHRKSGLNVKLTLEGQEEHFSQQVLLMFYRVVQEGLTNIQKHARARKAEVRLCFTQEQASLVISDDGIGFAAASWLATEGDHADGYGLRGIQERVNQLGATFQIESAPARGTRLTVQVRETHAEVME</sequence>
<dbReference type="CDD" id="cd16917">
    <property type="entry name" value="HATPase_UhpB-NarQ-NarX-like"/>
    <property type="match status" value="1"/>
</dbReference>
<dbReference type="GO" id="GO:0016020">
    <property type="term" value="C:membrane"/>
    <property type="evidence" value="ECO:0007669"/>
    <property type="project" value="InterPro"/>
</dbReference>
<keyword evidence="13" id="KW-1185">Reference proteome</keyword>
<dbReference type="GO" id="GO:0005524">
    <property type="term" value="F:ATP binding"/>
    <property type="evidence" value="ECO:0007669"/>
    <property type="project" value="UniProtKB-KW"/>
</dbReference>
<dbReference type="InterPro" id="IPR050482">
    <property type="entry name" value="Sensor_HK_TwoCompSys"/>
</dbReference>
<dbReference type="EMBL" id="CP035758">
    <property type="protein sequence ID" value="QBD80972.1"/>
    <property type="molecule type" value="Genomic_DNA"/>
</dbReference>
<dbReference type="GO" id="GO:0000155">
    <property type="term" value="F:phosphorelay sensor kinase activity"/>
    <property type="evidence" value="ECO:0007669"/>
    <property type="project" value="InterPro"/>
</dbReference>
<dbReference type="Proteomes" id="UP000290365">
    <property type="component" value="Chromosome"/>
</dbReference>
<feature type="domain" description="Signal transduction histidine kinase subgroup 3 dimerisation and phosphoacceptor" evidence="11">
    <location>
        <begin position="225"/>
        <end position="291"/>
    </location>
</feature>
<comment type="catalytic activity">
    <reaction evidence="1">
        <text>ATP + protein L-histidine = ADP + protein N-phospho-L-histidine.</text>
        <dbReference type="EC" id="2.7.13.3"/>
    </reaction>
</comment>
<feature type="transmembrane region" description="Helical" evidence="9">
    <location>
        <begin position="154"/>
        <end position="176"/>
    </location>
</feature>
<gene>
    <name evidence="12" type="ORF">EPA93_35395</name>
</gene>
<keyword evidence="7" id="KW-0067">ATP-binding</keyword>
<dbReference type="SUPFAM" id="SSF55874">
    <property type="entry name" value="ATPase domain of HSP90 chaperone/DNA topoisomerase II/histidine kinase"/>
    <property type="match status" value="1"/>
</dbReference>
<evidence type="ECO:0000313" key="13">
    <source>
        <dbReference type="Proteomes" id="UP000290365"/>
    </source>
</evidence>
<evidence type="ECO:0000256" key="1">
    <source>
        <dbReference type="ARBA" id="ARBA00000085"/>
    </source>
</evidence>
<dbReference type="InterPro" id="IPR003594">
    <property type="entry name" value="HATPase_dom"/>
</dbReference>
<dbReference type="Pfam" id="PF02518">
    <property type="entry name" value="HATPase_c"/>
    <property type="match status" value="1"/>
</dbReference>
<keyword evidence="3" id="KW-0597">Phosphoprotein</keyword>
<keyword evidence="8" id="KW-0902">Two-component regulatory system</keyword>
<dbReference type="EC" id="2.7.13.3" evidence="2"/>
<accession>A0A4P6JZP6</accession>
<evidence type="ECO:0000256" key="3">
    <source>
        <dbReference type="ARBA" id="ARBA00022553"/>
    </source>
</evidence>
<dbReference type="KEGG" id="kbs:EPA93_35395"/>
<protein>
    <recommendedName>
        <fullName evidence="2">histidine kinase</fullName>
        <ecNumber evidence="2">2.7.13.3</ecNumber>
    </recommendedName>
</protein>
<name>A0A4P6JZP6_KTERU</name>
<organism evidence="12 13">
    <name type="scientific">Ktedonosporobacter rubrisoli</name>
    <dbReference type="NCBI Taxonomy" id="2509675"/>
    <lineage>
        <taxon>Bacteria</taxon>
        <taxon>Bacillati</taxon>
        <taxon>Chloroflexota</taxon>
        <taxon>Ktedonobacteria</taxon>
        <taxon>Ktedonobacterales</taxon>
        <taxon>Ktedonosporobacteraceae</taxon>
        <taxon>Ktedonosporobacter</taxon>
    </lineage>
</organism>
<dbReference type="GO" id="GO:0046983">
    <property type="term" value="F:protein dimerization activity"/>
    <property type="evidence" value="ECO:0007669"/>
    <property type="project" value="InterPro"/>
</dbReference>
<evidence type="ECO:0000256" key="2">
    <source>
        <dbReference type="ARBA" id="ARBA00012438"/>
    </source>
</evidence>
<feature type="domain" description="Histidine kinase/HSP90-like ATPase" evidence="10">
    <location>
        <begin position="333"/>
        <end position="425"/>
    </location>
</feature>
<feature type="transmembrane region" description="Helical" evidence="9">
    <location>
        <begin position="52"/>
        <end position="69"/>
    </location>
</feature>
<dbReference type="Pfam" id="PF07730">
    <property type="entry name" value="HisKA_3"/>
    <property type="match status" value="1"/>
</dbReference>
<evidence type="ECO:0000256" key="4">
    <source>
        <dbReference type="ARBA" id="ARBA00022679"/>
    </source>
</evidence>
<dbReference type="Gene3D" id="3.30.565.10">
    <property type="entry name" value="Histidine kinase-like ATPase, C-terminal domain"/>
    <property type="match status" value="1"/>
</dbReference>
<evidence type="ECO:0000256" key="5">
    <source>
        <dbReference type="ARBA" id="ARBA00022741"/>
    </source>
</evidence>
<reference evidence="12 13" key="1">
    <citation type="submission" date="2019-01" db="EMBL/GenBank/DDBJ databases">
        <title>Ktedonosporobacter rubrisoli SCAWS-G2.</title>
        <authorList>
            <person name="Huang Y."/>
            <person name="Yan B."/>
        </authorList>
    </citation>
    <scope>NUCLEOTIDE SEQUENCE [LARGE SCALE GENOMIC DNA]</scope>
    <source>
        <strain evidence="12 13">SCAWS-G2</strain>
    </source>
</reference>
<dbReference type="OrthoDB" id="199946at2"/>
<feature type="transmembrane region" description="Helical" evidence="9">
    <location>
        <begin position="89"/>
        <end position="117"/>
    </location>
</feature>
<keyword evidence="5" id="KW-0547">Nucleotide-binding</keyword>
<evidence type="ECO:0000259" key="10">
    <source>
        <dbReference type="Pfam" id="PF02518"/>
    </source>
</evidence>
<dbReference type="Gene3D" id="1.20.5.1930">
    <property type="match status" value="1"/>
</dbReference>